<dbReference type="GO" id="GO:1901982">
    <property type="term" value="F:maltose binding"/>
    <property type="evidence" value="ECO:0007669"/>
    <property type="project" value="TreeGrafter"/>
</dbReference>
<keyword evidence="2" id="KW-0813">Transport</keyword>
<dbReference type="GO" id="GO:0015768">
    <property type="term" value="P:maltose transport"/>
    <property type="evidence" value="ECO:0007669"/>
    <property type="project" value="TreeGrafter"/>
</dbReference>
<dbReference type="GO" id="GO:0042956">
    <property type="term" value="P:maltodextrin transmembrane transport"/>
    <property type="evidence" value="ECO:0007669"/>
    <property type="project" value="TreeGrafter"/>
</dbReference>
<gene>
    <name evidence="5" type="ORF">G1H11_01975</name>
</gene>
<dbReference type="EMBL" id="JAAGOB010000001">
    <property type="protein sequence ID" value="NED94071.1"/>
    <property type="molecule type" value="Genomic_DNA"/>
</dbReference>
<dbReference type="PANTHER" id="PTHR30061:SF50">
    <property type="entry name" value="MALTOSE_MALTODEXTRIN-BINDING PERIPLASMIC PROTEIN"/>
    <property type="match status" value="1"/>
</dbReference>
<evidence type="ECO:0000256" key="2">
    <source>
        <dbReference type="ARBA" id="ARBA00022448"/>
    </source>
</evidence>
<organism evidence="5 6">
    <name type="scientific">Phytoactinopolyspora alkaliphila</name>
    <dbReference type="NCBI Taxonomy" id="1783498"/>
    <lineage>
        <taxon>Bacteria</taxon>
        <taxon>Bacillati</taxon>
        <taxon>Actinomycetota</taxon>
        <taxon>Actinomycetes</taxon>
        <taxon>Jiangellales</taxon>
        <taxon>Jiangellaceae</taxon>
        <taxon>Phytoactinopolyspora</taxon>
    </lineage>
</organism>
<dbReference type="SUPFAM" id="SSF53850">
    <property type="entry name" value="Periplasmic binding protein-like II"/>
    <property type="match status" value="1"/>
</dbReference>
<evidence type="ECO:0000256" key="4">
    <source>
        <dbReference type="SAM" id="MobiDB-lite"/>
    </source>
</evidence>
<evidence type="ECO:0000256" key="3">
    <source>
        <dbReference type="ARBA" id="ARBA00022729"/>
    </source>
</evidence>
<keyword evidence="3" id="KW-0732">Signal</keyword>
<evidence type="ECO:0000313" key="5">
    <source>
        <dbReference type="EMBL" id="NED94071.1"/>
    </source>
</evidence>
<accession>A0A6N9YG89</accession>
<proteinExistence type="inferred from homology"/>
<comment type="similarity">
    <text evidence="1">Belongs to the bacterial solute-binding protein 1 family.</text>
</comment>
<reference evidence="5 6" key="1">
    <citation type="submission" date="2020-02" db="EMBL/GenBank/DDBJ databases">
        <authorList>
            <person name="Li X.-J."/>
            <person name="Feng X.-M."/>
        </authorList>
    </citation>
    <scope>NUCLEOTIDE SEQUENCE [LARGE SCALE GENOMIC DNA]</scope>
    <source>
        <strain evidence="5 6">CGMCC 4.7225</strain>
    </source>
</reference>
<dbReference type="PANTHER" id="PTHR30061">
    <property type="entry name" value="MALTOSE-BINDING PERIPLASMIC PROTEIN"/>
    <property type="match status" value="1"/>
</dbReference>
<dbReference type="GO" id="GO:0055052">
    <property type="term" value="C:ATP-binding cassette (ABC) transporter complex, substrate-binding subunit-containing"/>
    <property type="evidence" value="ECO:0007669"/>
    <property type="project" value="TreeGrafter"/>
</dbReference>
<comment type="caution">
    <text evidence="5">The sequence shown here is derived from an EMBL/GenBank/DDBJ whole genome shotgun (WGS) entry which is preliminary data.</text>
</comment>
<dbReference type="AlphaFoldDB" id="A0A6N9YG89"/>
<evidence type="ECO:0000313" key="6">
    <source>
        <dbReference type="Proteomes" id="UP000469185"/>
    </source>
</evidence>
<dbReference type="Pfam" id="PF01547">
    <property type="entry name" value="SBP_bac_1"/>
    <property type="match status" value="1"/>
</dbReference>
<feature type="region of interest" description="Disordered" evidence="4">
    <location>
        <begin position="21"/>
        <end position="43"/>
    </location>
</feature>
<sequence>MLGTALAATALLLAACGDEDGATEDTAEGTAEDTAGEAQAPEPAEIRLWLNGGDTPDSMREWLVDAFEEQNPGSTLAIEEQQWEGLVDRLTTSLGSTSETPDVVEVGNTQAPTFTTVGAFSDITDMLPDIGGDDLLPGFVEAGSVDGSTYAVPLYAGSAYVFYRTDLFEASELDVPTTMAEFVEAAVTLKEDNADVENFSGFWLPGQDWRDGAAFLWDAGGDFAVEENGEWVGALSRPESQEGLKLVQKLFTEASGAPRDGNESEPHVPFCAGEVAMMLRPGWVRWSIDNEEIGCPEMMENVGVFALPGSDGTPAPVLLGGSNVAISAASPNQELAKNLLELILSDDFQRQYAENGLTPAKLSLADGLGDDEYAAATVEAVSNAKLTPAAASWAVVEGSRVLEDLFVAIAGGGDVQQLAEAADAAITEQLR</sequence>
<name>A0A6N9YG89_9ACTN</name>
<keyword evidence="6" id="KW-1185">Reference proteome</keyword>
<dbReference type="InterPro" id="IPR006059">
    <property type="entry name" value="SBP"/>
</dbReference>
<dbReference type="Proteomes" id="UP000469185">
    <property type="component" value="Unassembled WGS sequence"/>
</dbReference>
<dbReference type="Gene3D" id="3.40.190.10">
    <property type="entry name" value="Periplasmic binding protein-like II"/>
    <property type="match status" value="2"/>
</dbReference>
<protein>
    <submittedName>
        <fullName evidence="5">Extracellular solute-binding protein</fullName>
    </submittedName>
</protein>
<feature type="compositionally biased region" description="Acidic residues" evidence="4">
    <location>
        <begin position="21"/>
        <end position="35"/>
    </location>
</feature>
<evidence type="ECO:0000256" key="1">
    <source>
        <dbReference type="ARBA" id="ARBA00008520"/>
    </source>
</evidence>